<feature type="transmembrane region" description="Helical" evidence="6">
    <location>
        <begin position="55"/>
        <end position="77"/>
    </location>
</feature>
<feature type="coiled-coil region" evidence="5">
    <location>
        <begin position="202"/>
        <end position="229"/>
    </location>
</feature>
<evidence type="ECO:0000256" key="6">
    <source>
        <dbReference type="SAM" id="Phobius"/>
    </source>
</evidence>
<proteinExistence type="predicted"/>
<dbReference type="PANTHER" id="PTHR10037:SF62">
    <property type="entry name" value="SODIUM CHANNEL PROTEIN 60E"/>
    <property type="match status" value="1"/>
</dbReference>
<keyword evidence="3 6" id="KW-1133">Transmembrane helix</keyword>
<feature type="transmembrane region" description="Helical" evidence="6">
    <location>
        <begin position="170"/>
        <end position="193"/>
    </location>
</feature>
<dbReference type="Gene3D" id="1.20.120.350">
    <property type="entry name" value="Voltage-gated potassium channels. Chain C"/>
    <property type="match status" value="1"/>
</dbReference>
<dbReference type="InterPro" id="IPR005821">
    <property type="entry name" value="Ion_trans_dom"/>
</dbReference>
<feature type="transmembrane region" description="Helical" evidence="6">
    <location>
        <begin position="98"/>
        <end position="121"/>
    </location>
</feature>
<evidence type="ECO:0000256" key="1">
    <source>
        <dbReference type="ARBA" id="ARBA00004141"/>
    </source>
</evidence>
<dbReference type="SUPFAM" id="SSF81324">
    <property type="entry name" value="Voltage-gated potassium channels"/>
    <property type="match status" value="1"/>
</dbReference>
<keyword evidence="9" id="KW-1185">Reference proteome</keyword>
<dbReference type="KEGG" id="thao:NI17_017740"/>
<dbReference type="InterPro" id="IPR027359">
    <property type="entry name" value="Volt_channel_dom_sf"/>
</dbReference>
<sequence length="230" mass="25313">MPVLHRTPPPRPTPLYPLRCADVAESSDSDAESGGRGVLATRIYAHRRDFFADPWSWFDLVIVAAALLPTSGPFAVLRMLRVLRLLSAVPSLRHVVAGLLKALPGMASIALLVTLLLYVAAVMATKLFRDISPEYFGDLFASPFTLFQIMTGDSWGEIAKTVTEHEPLSWIFFVGYILASTFIALNLFIAVAVEALEHEGGGAEADARYEEILAELRALRSEMARLRERA</sequence>
<feature type="domain" description="Ion transport" evidence="7">
    <location>
        <begin position="43"/>
        <end position="198"/>
    </location>
</feature>
<reference evidence="8" key="1">
    <citation type="submission" date="2020-10" db="EMBL/GenBank/DDBJ databases">
        <title>De novo genome project of the cellulose decomposer Thermobifida halotolerans type strain.</title>
        <authorList>
            <person name="Nagy I."/>
            <person name="Horvath B."/>
            <person name="Kukolya J."/>
            <person name="Nagy I."/>
            <person name="Orsini M."/>
        </authorList>
    </citation>
    <scope>NUCLEOTIDE SEQUENCE</scope>
    <source>
        <strain evidence="8">DSM 44931</strain>
    </source>
</reference>
<evidence type="ECO:0000256" key="2">
    <source>
        <dbReference type="ARBA" id="ARBA00022692"/>
    </source>
</evidence>
<evidence type="ECO:0000256" key="4">
    <source>
        <dbReference type="ARBA" id="ARBA00023136"/>
    </source>
</evidence>
<protein>
    <submittedName>
        <fullName evidence="8">Ion transporter</fullName>
    </submittedName>
</protein>
<organism evidence="8 9">
    <name type="scientific">Thermobifida halotolerans</name>
    <dbReference type="NCBI Taxonomy" id="483545"/>
    <lineage>
        <taxon>Bacteria</taxon>
        <taxon>Bacillati</taxon>
        <taxon>Actinomycetota</taxon>
        <taxon>Actinomycetes</taxon>
        <taxon>Streptosporangiales</taxon>
        <taxon>Nocardiopsidaceae</taxon>
        <taxon>Thermobifida</taxon>
    </lineage>
</organism>
<dbReference type="Pfam" id="PF00520">
    <property type="entry name" value="Ion_trans"/>
    <property type="match status" value="1"/>
</dbReference>
<evidence type="ECO:0000313" key="8">
    <source>
        <dbReference type="EMBL" id="UOE22111.1"/>
    </source>
</evidence>
<dbReference type="Proteomes" id="UP000265719">
    <property type="component" value="Chromosome"/>
</dbReference>
<name>A0AA97M258_9ACTN</name>
<dbReference type="GO" id="GO:0005248">
    <property type="term" value="F:voltage-gated sodium channel activity"/>
    <property type="evidence" value="ECO:0007669"/>
    <property type="project" value="TreeGrafter"/>
</dbReference>
<dbReference type="GO" id="GO:0001518">
    <property type="term" value="C:voltage-gated sodium channel complex"/>
    <property type="evidence" value="ECO:0007669"/>
    <property type="project" value="TreeGrafter"/>
</dbReference>
<evidence type="ECO:0000259" key="7">
    <source>
        <dbReference type="Pfam" id="PF00520"/>
    </source>
</evidence>
<dbReference type="EMBL" id="CP063196">
    <property type="protein sequence ID" value="UOE22111.1"/>
    <property type="molecule type" value="Genomic_DNA"/>
</dbReference>
<dbReference type="AlphaFoldDB" id="A0AA97M258"/>
<accession>A0AA97M258</accession>
<evidence type="ECO:0000256" key="5">
    <source>
        <dbReference type="SAM" id="Coils"/>
    </source>
</evidence>
<evidence type="ECO:0000313" key="9">
    <source>
        <dbReference type="Proteomes" id="UP000265719"/>
    </source>
</evidence>
<keyword evidence="2 6" id="KW-0812">Transmembrane</keyword>
<comment type="subcellular location">
    <subcellularLocation>
        <location evidence="1">Membrane</location>
        <topology evidence="1">Multi-pass membrane protein</topology>
    </subcellularLocation>
</comment>
<keyword evidence="4 6" id="KW-0472">Membrane</keyword>
<dbReference type="PANTHER" id="PTHR10037">
    <property type="entry name" value="VOLTAGE-GATED CATION CHANNEL CALCIUM AND SODIUM"/>
    <property type="match status" value="1"/>
</dbReference>
<evidence type="ECO:0000256" key="3">
    <source>
        <dbReference type="ARBA" id="ARBA00022989"/>
    </source>
</evidence>
<gene>
    <name evidence="8" type="ORF">NI17_017740</name>
</gene>
<keyword evidence="5" id="KW-0175">Coiled coil</keyword>
<dbReference type="InterPro" id="IPR043203">
    <property type="entry name" value="VGCC_Ca_Na"/>
</dbReference>
<dbReference type="Gene3D" id="1.10.287.70">
    <property type="match status" value="1"/>
</dbReference>